<dbReference type="EMBL" id="KZ110603">
    <property type="protein sequence ID" value="OSX58956.1"/>
    <property type="molecule type" value="Genomic_DNA"/>
</dbReference>
<dbReference type="Gene3D" id="1.10.630.10">
    <property type="entry name" value="Cytochrome P450"/>
    <property type="match status" value="1"/>
</dbReference>
<reference evidence="15 16" key="1">
    <citation type="submission" date="2017-04" db="EMBL/GenBank/DDBJ databases">
        <title>Genome Sequence of the Model Brown-Rot Fungus Postia placenta SB12.</title>
        <authorList>
            <consortium name="DOE Joint Genome Institute"/>
            <person name="Gaskell J."/>
            <person name="Kersten P."/>
            <person name="Larrondo L.F."/>
            <person name="Canessa P."/>
            <person name="Martinez D."/>
            <person name="Hibbett D."/>
            <person name="Schmoll M."/>
            <person name="Kubicek C.P."/>
            <person name="Martinez A.T."/>
            <person name="Yadav J."/>
            <person name="Master E."/>
            <person name="Magnuson J.K."/>
            <person name="James T."/>
            <person name="Yaver D."/>
            <person name="Berka R."/>
            <person name="Labutti K."/>
            <person name="Lipzen A."/>
            <person name="Aerts A."/>
            <person name="Barry K."/>
            <person name="Henrissat B."/>
            <person name="Blanchette R."/>
            <person name="Grigoriev I."/>
            <person name="Cullen D."/>
        </authorList>
    </citation>
    <scope>NUCLEOTIDE SEQUENCE [LARGE SCALE GENOMIC DNA]</scope>
    <source>
        <strain evidence="15 16">MAD-698-R-SB12</strain>
    </source>
</reference>
<dbReference type="GO" id="GO:0016705">
    <property type="term" value="F:oxidoreductase activity, acting on paired donors, with incorporation or reduction of molecular oxygen"/>
    <property type="evidence" value="ECO:0007669"/>
    <property type="project" value="InterPro"/>
</dbReference>
<dbReference type="GO" id="GO:0016020">
    <property type="term" value="C:membrane"/>
    <property type="evidence" value="ECO:0007669"/>
    <property type="project" value="UniProtKB-SubCell"/>
</dbReference>
<dbReference type="InterPro" id="IPR001128">
    <property type="entry name" value="Cyt_P450"/>
</dbReference>
<evidence type="ECO:0000256" key="2">
    <source>
        <dbReference type="ARBA" id="ARBA00004370"/>
    </source>
</evidence>
<dbReference type="GO" id="GO:0020037">
    <property type="term" value="F:heme binding"/>
    <property type="evidence" value="ECO:0007669"/>
    <property type="project" value="InterPro"/>
</dbReference>
<dbReference type="InterPro" id="IPR017972">
    <property type="entry name" value="Cyt_P450_CS"/>
</dbReference>
<comment type="similarity">
    <text evidence="4 14">Belongs to the cytochrome P450 family.</text>
</comment>
<dbReference type="GO" id="GO:0005506">
    <property type="term" value="F:iron ion binding"/>
    <property type="evidence" value="ECO:0007669"/>
    <property type="project" value="InterPro"/>
</dbReference>
<evidence type="ECO:0000256" key="14">
    <source>
        <dbReference type="RuleBase" id="RU000461"/>
    </source>
</evidence>
<dbReference type="RefSeq" id="XP_024335750.1">
    <property type="nucleotide sequence ID" value="XM_024486582.1"/>
</dbReference>
<keyword evidence="12" id="KW-0472">Membrane</keyword>
<dbReference type="STRING" id="670580.A0A1X6MRU6"/>
<dbReference type="GO" id="GO:0004497">
    <property type="term" value="F:monooxygenase activity"/>
    <property type="evidence" value="ECO:0007669"/>
    <property type="project" value="UniProtKB-KW"/>
</dbReference>
<comment type="cofactor">
    <cofactor evidence="1 13">
        <name>heme</name>
        <dbReference type="ChEBI" id="CHEBI:30413"/>
    </cofactor>
</comment>
<dbReference type="InterPro" id="IPR002401">
    <property type="entry name" value="Cyt_P450_E_grp-I"/>
</dbReference>
<dbReference type="SUPFAM" id="SSF48264">
    <property type="entry name" value="Cytochrome P450"/>
    <property type="match status" value="1"/>
</dbReference>
<evidence type="ECO:0000256" key="8">
    <source>
        <dbReference type="ARBA" id="ARBA00022989"/>
    </source>
</evidence>
<evidence type="ECO:0000256" key="9">
    <source>
        <dbReference type="ARBA" id="ARBA00023002"/>
    </source>
</evidence>
<dbReference type="OrthoDB" id="2781403at2759"/>
<evidence type="ECO:0000256" key="7">
    <source>
        <dbReference type="ARBA" id="ARBA00022723"/>
    </source>
</evidence>
<evidence type="ECO:0000313" key="15">
    <source>
        <dbReference type="EMBL" id="OSX58956.1"/>
    </source>
</evidence>
<evidence type="ECO:0000256" key="13">
    <source>
        <dbReference type="PIRSR" id="PIRSR602401-1"/>
    </source>
</evidence>
<evidence type="ECO:0000256" key="3">
    <source>
        <dbReference type="ARBA" id="ARBA00005179"/>
    </source>
</evidence>
<keyword evidence="6" id="KW-0812">Transmembrane</keyword>
<gene>
    <name evidence="15" type="ORF">POSPLADRAFT_1151797</name>
</gene>
<evidence type="ECO:0008006" key="17">
    <source>
        <dbReference type="Google" id="ProtNLM"/>
    </source>
</evidence>
<dbReference type="CDD" id="cd11065">
    <property type="entry name" value="CYP64-like"/>
    <property type="match status" value="1"/>
</dbReference>
<dbReference type="InterPro" id="IPR036396">
    <property type="entry name" value="Cyt_P450_sf"/>
</dbReference>
<evidence type="ECO:0000313" key="16">
    <source>
        <dbReference type="Proteomes" id="UP000194127"/>
    </source>
</evidence>
<evidence type="ECO:0000256" key="6">
    <source>
        <dbReference type="ARBA" id="ARBA00022692"/>
    </source>
</evidence>
<evidence type="ECO:0000256" key="1">
    <source>
        <dbReference type="ARBA" id="ARBA00001971"/>
    </source>
</evidence>
<comment type="subcellular location">
    <subcellularLocation>
        <location evidence="2">Membrane</location>
    </subcellularLocation>
</comment>
<comment type="pathway">
    <text evidence="3">Secondary metabolite biosynthesis.</text>
</comment>
<feature type="binding site" description="axial binding residue" evidence="13">
    <location>
        <position position="447"/>
    </location>
    <ligand>
        <name>heme</name>
        <dbReference type="ChEBI" id="CHEBI:30413"/>
    </ligand>
    <ligandPart>
        <name>Fe</name>
        <dbReference type="ChEBI" id="CHEBI:18248"/>
    </ligandPart>
</feature>
<name>A0A1X6MRU6_9APHY</name>
<dbReference type="PRINTS" id="PR00385">
    <property type="entry name" value="P450"/>
</dbReference>
<dbReference type="PANTHER" id="PTHR46300:SF2">
    <property type="entry name" value="CYTOCHROME P450 MONOOXYGENASE ALNH-RELATED"/>
    <property type="match status" value="1"/>
</dbReference>
<keyword evidence="7 13" id="KW-0479">Metal-binding</keyword>
<evidence type="ECO:0000256" key="10">
    <source>
        <dbReference type="ARBA" id="ARBA00023004"/>
    </source>
</evidence>
<dbReference type="InterPro" id="IPR050364">
    <property type="entry name" value="Cytochrome_P450_fung"/>
</dbReference>
<keyword evidence="10 13" id="KW-0408">Iron</keyword>
<evidence type="ECO:0000256" key="12">
    <source>
        <dbReference type="ARBA" id="ARBA00023136"/>
    </source>
</evidence>
<keyword evidence="8" id="KW-1133">Transmembrane helix</keyword>
<proteinExistence type="inferred from homology"/>
<evidence type="ECO:0000256" key="11">
    <source>
        <dbReference type="ARBA" id="ARBA00023033"/>
    </source>
</evidence>
<dbReference type="PROSITE" id="PS00086">
    <property type="entry name" value="CYTOCHROME_P450"/>
    <property type="match status" value="1"/>
</dbReference>
<dbReference type="Pfam" id="PF00067">
    <property type="entry name" value="p450"/>
    <property type="match status" value="1"/>
</dbReference>
<accession>A0A1X6MRU6</accession>
<keyword evidence="5 13" id="KW-0349">Heme</keyword>
<evidence type="ECO:0000256" key="4">
    <source>
        <dbReference type="ARBA" id="ARBA00010617"/>
    </source>
</evidence>
<protein>
    <recommendedName>
        <fullName evidence="17">Cytochrome P450</fullName>
    </recommendedName>
</protein>
<keyword evidence="11 14" id="KW-0503">Monooxygenase</keyword>
<organism evidence="15 16">
    <name type="scientific">Postia placenta MAD-698-R-SB12</name>
    <dbReference type="NCBI Taxonomy" id="670580"/>
    <lineage>
        <taxon>Eukaryota</taxon>
        <taxon>Fungi</taxon>
        <taxon>Dikarya</taxon>
        <taxon>Basidiomycota</taxon>
        <taxon>Agaricomycotina</taxon>
        <taxon>Agaricomycetes</taxon>
        <taxon>Polyporales</taxon>
        <taxon>Adustoporiaceae</taxon>
        <taxon>Rhodonia</taxon>
    </lineage>
</organism>
<dbReference type="PANTHER" id="PTHR46300">
    <property type="entry name" value="P450, PUTATIVE (EUROFUNG)-RELATED-RELATED"/>
    <property type="match status" value="1"/>
</dbReference>
<evidence type="ECO:0000256" key="5">
    <source>
        <dbReference type="ARBA" id="ARBA00022617"/>
    </source>
</evidence>
<keyword evidence="16" id="KW-1185">Reference proteome</keyword>
<dbReference type="GeneID" id="36331531"/>
<dbReference type="AlphaFoldDB" id="A0A1X6MRU6"/>
<keyword evidence="9 14" id="KW-0560">Oxidoreductase</keyword>
<sequence>MSLALNRTDLLVVTGALFLTLLTTRFIRAAQRYHLPPGPTRIPLLGNLHQVPLRDQQKTFAEWVRKYGDIIYIQLLSKPFLIVSSVQAAQDLMEKRAVKYSDRPYFLLLCQFVMTRPLMILMQHDDRWRRLRRWYQGSLENKSVLDGYRPVQRREIGRLLSSLVEAPKDFIPHIKRYNGAVMLDIAYGHRVTSVEDEFMVFADKTISTITNLGSIAATLVDFFPILRYFPAWVPGGGFKKQALMAKEMWDEMEDIPYRKLRHEMDSDAVNRSFTTFMIGEVSQDGKLGADDENDIKGSATLMYAAAHATVQTMTTLSSFVLAMTLHPEVARKAQAEIDQVVGTSRLPELDDKDSLPYLECIIKELYRWNPPAPLGVPHSLRVDDNYRGYDIPGGSMIVPNVWAMSRDSALYPDAETFRPERFEGLDAEAMNTRDPRKYIFGFGRRICPGRYLADSSVWLVMASVLASMDIGRAHDAAGREIIPTPSFNDGIVSHVKPFQCTIRPRSGRAAQLIREFTEQTAETASA</sequence>
<dbReference type="Proteomes" id="UP000194127">
    <property type="component" value="Unassembled WGS sequence"/>
</dbReference>
<dbReference type="PRINTS" id="PR00463">
    <property type="entry name" value="EP450I"/>
</dbReference>